<dbReference type="SUPFAM" id="SSF48452">
    <property type="entry name" value="TPR-like"/>
    <property type="match status" value="1"/>
</dbReference>
<evidence type="ECO:0000313" key="2">
    <source>
        <dbReference type="Proteomes" id="UP000466586"/>
    </source>
</evidence>
<protein>
    <submittedName>
        <fullName evidence="1">SusD/RagB family nutrient-binding outer membrane lipoprotein</fullName>
    </submittedName>
</protein>
<dbReference type="AlphaFoldDB" id="A0A7K1Y5M5"/>
<gene>
    <name evidence="1" type="ORF">GS399_02795</name>
</gene>
<dbReference type="Gene3D" id="1.25.40.390">
    <property type="match status" value="1"/>
</dbReference>
<dbReference type="PROSITE" id="PS51257">
    <property type="entry name" value="PROKAR_LIPOPROTEIN"/>
    <property type="match status" value="1"/>
</dbReference>
<keyword evidence="1" id="KW-0449">Lipoprotein</keyword>
<dbReference type="EMBL" id="WVHT01000001">
    <property type="protein sequence ID" value="MXV49884.1"/>
    <property type="molecule type" value="Genomic_DNA"/>
</dbReference>
<sequence>MKKIFKYALFTAFAFIVTSCEKIKDFGDTNTSPDGTTIPNISALLTNVEAGGIGSFASNGTPAINGAQYAQYFTETQYPSTSLYALPQISFAGYYSGNLYDLQNIINLNQSKNMNNVATILQQYIFWVMTDSWGDIPYSEALKGIEKVTPKYDTQEQVYKGIISTLTATVSAFDNSPITGDIIYNGDVASWKRMANSLRMMAVIQLSKRYPNASDYAGTEFSKALTDAGGYITSNAQNFDINYEGSNYKSNWWSLYDGRKDYAESKTVTDLTGSLGDGRQNAFGGSSEVPGSTGTSNVGIPYGLDRTGATAFTDANTNWARVLRGDLRNTNGTVVMIGAADVALARAEAADRGWTSENLTSVYQGGIALSFEQWGIAAPSSGYLNQSNVAVSAAPGTGANIKNISVQRYLAAYPDGHKGWNVWRKSGFPALTPAPAATNSSKQIVRRFTYAPTEASTNGASLKEAISRIPGGVDSQDAKVWWDQ</sequence>
<comment type="caution">
    <text evidence="1">The sequence shown here is derived from an EMBL/GenBank/DDBJ whole genome shotgun (WGS) entry which is preliminary data.</text>
</comment>
<evidence type="ECO:0000313" key="1">
    <source>
        <dbReference type="EMBL" id="MXV49884.1"/>
    </source>
</evidence>
<dbReference type="InterPro" id="IPR041662">
    <property type="entry name" value="SusD-like_2"/>
</dbReference>
<reference evidence="1 2" key="1">
    <citation type="submission" date="2019-11" db="EMBL/GenBank/DDBJ databases">
        <title>Pedobacter sp. HMF7647 Genome sequencing and assembly.</title>
        <authorList>
            <person name="Kang H."/>
            <person name="Kim H."/>
            <person name="Joh K."/>
        </authorList>
    </citation>
    <scope>NUCLEOTIDE SEQUENCE [LARGE SCALE GENOMIC DNA]</scope>
    <source>
        <strain evidence="1 2">HMF7647</strain>
    </source>
</reference>
<dbReference type="Pfam" id="PF12771">
    <property type="entry name" value="SusD-like_2"/>
    <property type="match status" value="1"/>
</dbReference>
<dbReference type="RefSeq" id="WP_160843048.1">
    <property type="nucleotide sequence ID" value="NZ_WVHT01000001.1"/>
</dbReference>
<name>A0A7K1Y5M5_9SPHI</name>
<keyword evidence="2" id="KW-1185">Reference proteome</keyword>
<organism evidence="1 2">
    <name type="scientific">Hufsiella arboris</name>
    <dbReference type="NCBI Taxonomy" id="2695275"/>
    <lineage>
        <taxon>Bacteria</taxon>
        <taxon>Pseudomonadati</taxon>
        <taxon>Bacteroidota</taxon>
        <taxon>Sphingobacteriia</taxon>
        <taxon>Sphingobacteriales</taxon>
        <taxon>Sphingobacteriaceae</taxon>
        <taxon>Hufsiella</taxon>
    </lineage>
</organism>
<proteinExistence type="predicted"/>
<accession>A0A7K1Y5M5</accession>
<dbReference type="Proteomes" id="UP000466586">
    <property type="component" value="Unassembled WGS sequence"/>
</dbReference>
<dbReference type="InterPro" id="IPR011990">
    <property type="entry name" value="TPR-like_helical_dom_sf"/>
</dbReference>